<dbReference type="InterPro" id="IPR038437">
    <property type="entry name" value="GINS_Psf3_sf"/>
</dbReference>
<comment type="caution">
    <text evidence="9">The sequence shown here is derived from an EMBL/GenBank/DDBJ whole genome shotgun (WGS) entry which is preliminary data.</text>
</comment>
<evidence type="ECO:0000313" key="9">
    <source>
        <dbReference type="EMBL" id="KAK1457698.1"/>
    </source>
</evidence>
<dbReference type="CDD" id="cd11713">
    <property type="entry name" value="GINS_A_psf3"/>
    <property type="match status" value="1"/>
</dbReference>
<evidence type="ECO:0000259" key="7">
    <source>
        <dbReference type="Pfam" id="PF05916"/>
    </source>
</evidence>
<comment type="subunit">
    <text evidence="6">Component of the GINS complex.</text>
</comment>
<evidence type="ECO:0000256" key="3">
    <source>
        <dbReference type="ARBA" id="ARBA00015140"/>
    </source>
</evidence>
<dbReference type="Proteomes" id="UP001239795">
    <property type="component" value="Unassembled WGS sequence"/>
</dbReference>
<organism evidence="9 10">
    <name type="scientific">Colletotrichum melonis</name>
    <dbReference type="NCBI Taxonomy" id="1209925"/>
    <lineage>
        <taxon>Eukaryota</taxon>
        <taxon>Fungi</taxon>
        <taxon>Dikarya</taxon>
        <taxon>Ascomycota</taxon>
        <taxon>Pezizomycotina</taxon>
        <taxon>Sordariomycetes</taxon>
        <taxon>Hypocreomycetidae</taxon>
        <taxon>Glomerellales</taxon>
        <taxon>Glomerellaceae</taxon>
        <taxon>Colletotrichum</taxon>
        <taxon>Colletotrichum acutatum species complex</taxon>
    </lineage>
</organism>
<feature type="domain" description="DNA replication complex GINS protein PSF3 N-terminal" evidence="8">
    <location>
        <begin position="48"/>
        <end position="99"/>
    </location>
</feature>
<evidence type="ECO:0000256" key="5">
    <source>
        <dbReference type="ARBA" id="ARBA00023242"/>
    </source>
</evidence>
<dbReference type="PANTHER" id="PTHR22768:SF0">
    <property type="entry name" value="DNA REPLICATION COMPLEX GINS PROTEIN PSF3"/>
    <property type="match status" value="1"/>
</dbReference>
<evidence type="ECO:0000256" key="6">
    <source>
        <dbReference type="RuleBase" id="RU367161"/>
    </source>
</evidence>
<feature type="domain" description="GINS subunit" evidence="7">
    <location>
        <begin position="121"/>
        <end position="221"/>
    </location>
</feature>
<dbReference type="GO" id="GO:1902975">
    <property type="term" value="P:mitotic DNA replication initiation"/>
    <property type="evidence" value="ECO:0007669"/>
    <property type="project" value="TreeGrafter"/>
</dbReference>
<dbReference type="Pfam" id="PF05916">
    <property type="entry name" value="Sld5"/>
    <property type="match status" value="1"/>
</dbReference>
<dbReference type="InterPro" id="IPR036224">
    <property type="entry name" value="GINS_bundle-like_dom_sf"/>
</dbReference>
<keyword evidence="10" id="KW-1185">Reference proteome</keyword>
<name>A0AAI9UFY5_9PEZI</name>
<comment type="similarity">
    <text evidence="2 6">Belongs to the GINS3/PSF3 family.</text>
</comment>
<proteinExistence type="inferred from homology"/>
<protein>
    <recommendedName>
        <fullName evidence="3 6">DNA replication complex GINS protein PSF3</fullName>
    </recommendedName>
</protein>
<dbReference type="CDD" id="cd21693">
    <property type="entry name" value="GINS_B_Psf3"/>
    <property type="match status" value="1"/>
</dbReference>
<dbReference type="GO" id="GO:0000811">
    <property type="term" value="C:GINS complex"/>
    <property type="evidence" value="ECO:0007669"/>
    <property type="project" value="UniProtKB-UniRule"/>
</dbReference>
<dbReference type="Gene3D" id="1.20.58.2050">
    <property type="match status" value="1"/>
</dbReference>
<accession>A0AAI9UFY5</accession>
<evidence type="ECO:0000259" key="8">
    <source>
        <dbReference type="Pfam" id="PF22466"/>
    </source>
</evidence>
<dbReference type="Pfam" id="PF22466">
    <property type="entry name" value="PSF3_N"/>
    <property type="match status" value="1"/>
</dbReference>
<dbReference type="AlphaFoldDB" id="A0AAI9UFY5"/>
<dbReference type="InterPro" id="IPR055221">
    <property type="entry name" value="PSF3_N"/>
</dbReference>
<dbReference type="PANTHER" id="PTHR22768">
    <property type="entry name" value="DNA REPLICATION COMPLEX GINS PROTEIN PSF3"/>
    <property type="match status" value="1"/>
</dbReference>
<sequence>MWLDRDRHGGTRQASLAGPLPGSISYFSCEHPVKRSEDLVKVANMSYYDIDSILTDAEKVPCKFELDVADLGYLDNNPSHALKAGTNVSLPLWLAEMLALANAGTGDDSKAPVTLNLPPSLSNQVVQALKADARSVPVRDQSAHFYGLGTRILDLFDERDLSDTMRKTFIARASEIALHARKGGDDGVGGSGEEFLRGLDEWERGLFRKAHDGTKASKEWMDKVKKH</sequence>
<keyword evidence="5 6" id="KW-0539">Nucleus</keyword>
<keyword evidence="4 6" id="KW-0235">DNA replication</keyword>
<evidence type="ECO:0000313" key="10">
    <source>
        <dbReference type="Proteomes" id="UP001239795"/>
    </source>
</evidence>
<dbReference type="SUPFAM" id="SSF160059">
    <property type="entry name" value="PriA/YqbF domain"/>
    <property type="match status" value="1"/>
</dbReference>
<dbReference type="InterPro" id="IPR010492">
    <property type="entry name" value="GINS_Psf3"/>
</dbReference>
<evidence type="ECO:0000256" key="2">
    <source>
        <dbReference type="ARBA" id="ARBA00006343"/>
    </source>
</evidence>
<dbReference type="InterPro" id="IPR021151">
    <property type="entry name" value="GINS_A"/>
</dbReference>
<comment type="function">
    <text evidence="6">The GINS complex plays an essential role in the initiation of DNA replication.</text>
</comment>
<gene>
    <name evidence="9" type="ORF">CMEL01_15681</name>
</gene>
<comment type="subcellular location">
    <subcellularLocation>
        <location evidence="1 6">Nucleus</location>
    </subcellularLocation>
</comment>
<dbReference type="SUPFAM" id="SSF158573">
    <property type="entry name" value="GINS helical bundle-like"/>
    <property type="match status" value="1"/>
</dbReference>
<evidence type="ECO:0000256" key="1">
    <source>
        <dbReference type="ARBA" id="ARBA00004123"/>
    </source>
</evidence>
<reference evidence="9 10" key="1">
    <citation type="submission" date="2016-10" db="EMBL/GenBank/DDBJ databases">
        <title>The genome sequence of Colletotrichum fioriniae PJ7.</title>
        <authorList>
            <person name="Baroncelli R."/>
        </authorList>
    </citation>
    <scope>NUCLEOTIDE SEQUENCE [LARGE SCALE GENOMIC DNA]</scope>
    <source>
        <strain evidence="9">Col 31</strain>
    </source>
</reference>
<dbReference type="EMBL" id="MLGG01000015">
    <property type="protein sequence ID" value="KAK1457698.1"/>
    <property type="molecule type" value="Genomic_DNA"/>
</dbReference>
<evidence type="ECO:0000256" key="4">
    <source>
        <dbReference type="ARBA" id="ARBA00022705"/>
    </source>
</evidence>